<evidence type="ECO:0000313" key="3">
    <source>
        <dbReference type="EMBL" id="KAK0163285.1"/>
    </source>
</evidence>
<feature type="active site" evidence="1">
    <location>
        <position position="393"/>
    </location>
</feature>
<feature type="domain" description="Peptidase M12B" evidence="2">
    <location>
        <begin position="222"/>
        <end position="456"/>
    </location>
</feature>
<sequence>MIHDFDEFEFSSKEIDLLIDESDKLFSVYDEIRNDYYTSIGDSNALDYDFNSENSVPEEDSPLPDVKIKLVTSTSHKKYFHFKQTDGFLANQHLPIWTISEKVNKKSKRNSPELKPKLGIMERIGKFMMYQNPKKNSAAVYFYRRRQFDGMIDYRYRFQGLSLNEVRPASKATIHLGKSDVISEIPSLAHPRQMIFTDDDVVMPNNYEDKIQNTYKNRLYDGYPEILVIVSYDLAHKFFECGKKSEKYTSIISYILTLFNGVDMLYSKLKQTNIKINLAGIIIAAKHNSLSFLENCYKHYYNTKWLSTDCAIDKIRKYLYTQRKIIPLDFYDITIFLTEHKLFTVENGEAQELSGRSGHVPIYDTKMKQQEPLQVAIINDDGNFKSYVSITHEIAHTMNILHDKGPFVTKEGSCCGHIMKTESNWCRNCLSWSESSEMEFKKFFSSADCCIFVNKPRSLNPPGRKIMLTANEQCQIYGYKSAKILEGSPKEFCKSSLQCRNDNGEFHQTVIPMLGTPCDTNKKLHKASGKALPVHYRKIDFALLKY</sequence>
<dbReference type="Proteomes" id="UP001168972">
    <property type="component" value="Unassembled WGS sequence"/>
</dbReference>
<dbReference type="InterPro" id="IPR024079">
    <property type="entry name" value="MetalloPept_cat_dom_sf"/>
</dbReference>
<gene>
    <name evidence="3" type="ORF">PV327_006984</name>
</gene>
<name>A0AA39KIY4_MICHY</name>
<dbReference type="EMBL" id="JAQQBR010001833">
    <property type="protein sequence ID" value="KAK0163285.1"/>
    <property type="molecule type" value="Genomic_DNA"/>
</dbReference>
<feature type="binding site" evidence="1">
    <location>
        <position position="402"/>
    </location>
    <ligand>
        <name>Zn(2+)</name>
        <dbReference type="ChEBI" id="CHEBI:29105"/>
        <note>catalytic</note>
    </ligand>
</feature>
<dbReference type="PROSITE" id="PS50215">
    <property type="entry name" value="ADAM_MEPRO"/>
    <property type="match status" value="1"/>
</dbReference>
<dbReference type="AlphaFoldDB" id="A0AA39KIY4"/>
<proteinExistence type="predicted"/>
<evidence type="ECO:0000256" key="1">
    <source>
        <dbReference type="PROSITE-ProRule" id="PRU00276"/>
    </source>
</evidence>
<keyword evidence="1" id="KW-0862">Zinc</keyword>
<comment type="caution">
    <text evidence="1">Lacks conserved residue(s) required for the propagation of feature annotation.</text>
</comment>
<dbReference type="GO" id="GO:0004222">
    <property type="term" value="F:metalloendopeptidase activity"/>
    <property type="evidence" value="ECO:0007669"/>
    <property type="project" value="InterPro"/>
</dbReference>
<reference evidence="3" key="1">
    <citation type="journal article" date="2023" name="bioRxiv">
        <title>Scaffold-level genome assemblies of two parasitoid biocontrol wasps reveal the parthenogenesis mechanism and an associated novel virus.</title>
        <authorList>
            <person name="Inwood S."/>
            <person name="Skelly J."/>
            <person name="Guhlin J."/>
            <person name="Harrop T."/>
            <person name="Goldson S."/>
            <person name="Dearden P."/>
        </authorList>
    </citation>
    <scope>NUCLEOTIDE SEQUENCE</scope>
    <source>
        <strain evidence="3">Lincoln</strain>
        <tissue evidence="3">Whole body</tissue>
    </source>
</reference>
<keyword evidence="4" id="KW-1185">Reference proteome</keyword>
<evidence type="ECO:0000259" key="2">
    <source>
        <dbReference type="PROSITE" id="PS50215"/>
    </source>
</evidence>
<keyword evidence="1" id="KW-0479">Metal-binding</keyword>
<dbReference type="SUPFAM" id="SSF55486">
    <property type="entry name" value="Metalloproteases ('zincins'), catalytic domain"/>
    <property type="match status" value="1"/>
</dbReference>
<dbReference type="GO" id="GO:0046872">
    <property type="term" value="F:metal ion binding"/>
    <property type="evidence" value="ECO:0007669"/>
    <property type="project" value="UniProtKB-KW"/>
</dbReference>
<feature type="binding site" evidence="1">
    <location>
        <position position="392"/>
    </location>
    <ligand>
        <name>Zn(2+)</name>
        <dbReference type="ChEBI" id="CHEBI:29105"/>
        <note>catalytic</note>
    </ligand>
</feature>
<evidence type="ECO:0000313" key="4">
    <source>
        <dbReference type="Proteomes" id="UP001168972"/>
    </source>
</evidence>
<accession>A0AA39KIY4</accession>
<comment type="caution">
    <text evidence="3">The sequence shown here is derived from an EMBL/GenBank/DDBJ whole genome shotgun (WGS) entry which is preliminary data.</text>
</comment>
<reference evidence="3" key="2">
    <citation type="submission" date="2023-03" db="EMBL/GenBank/DDBJ databases">
        <authorList>
            <person name="Inwood S.N."/>
            <person name="Skelly J.G."/>
            <person name="Guhlin J."/>
            <person name="Harrop T.W.R."/>
            <person name="Goldson S.G."/>
            <person name="Dearden P.K."/>
        </authorList>
    </citation>
    <scope>NUCLEOTIDE SEQUENCE</scope>
    <source>
        <strain evidence="3">Lincoln</strain>
        <tissue evidence="3">Whole body</tissue>
    </source>
</reference>
<protein>
    <recommendedName>
        <fullName evidence="2">Peptidase M12B domain-containing protein</fullName>
    </recommendedName>
</protein>
<dbReference type="GO" id="GO:0006508">
    <property type="term" value="P:proteolysis"/>
    <property type="evidence" value="ECO:0007669"/>
    <property type="project" value="InterPro"/>
</dbReference>
<dbReference type="Gene3D" id="3.40.390.10">
    <property type="entry name" value="Collagenase (Catalytic Domain)"/>
    <property type="match status" value="1"/>
</dbReference>
<feature type="binding site" evidence="1">
    <location>
        <position position="396"/>
    </location>
    <ligand>
        <name>Zn(2+)</name>
        <dbReference type="ChEBI" id="CHEBI:29105"/>
        <note>catalytic</note>
    </ligand>
</feature>
<organism evidence="3 4">
    <name type="scientific">Microctonus hyperodae</name>
    <name type="common">Parasitoid wasp</name>
    <dbReference type="NCBI Taxonomy" id="165561"/>
    <lineage>
        <taxon>Eukaryota</taxon>
        <taxon>Metazoa</taxon>
        <taxon>Ecdysozoa</taxon>
        <taxon>Arthropoda</taxon>
        <taxon>Hexapoda</taxon>
        <taxon>Insecta</taxon>
        <taxon>Pterygota</taxon>
        <taxon>Neoptera</taxon>
        <taxon>Endopterygota</taxon>
        <taxon>Hymenoptera</taxon>
        <taxon>Apocrita</taxon>
        <taxon>Ichneumonoidea</taxon>
        <taxon>Braconidae</taxon>
        <taxon>Euphorinae</taxon>
        <taxon>Microctonus</taxon>
    </lineage>
</organism>
<dbReference type="InterPro" id="IPR001590">
    <property type="entry name" value="Peptidase_M12B"/>
</dbReference>